<reference evidence="3" key="1">
    <citation type="submission" date="2019-08" db="EMBL/GenBank/DDBJ databases">
        <title>Seonamhaeicola sediminis sp. nov., isolated from marine sediment.</title>
        <authorList>
            <person name="Cao W.R."/>
        </authorList>
    </citation>
    <scope>NUCLEOTIDE SEQUENCE [LARGE SCALE GENOMIC DNA]</scope>
    <source>
        <strain evidence="3">Gy8</strain>
    </source>
</reference>
<dbReference type="SUPFAM" id="SSF52266">
    <property type="entry name" value="SGNH hydrolase"/>
    <property type="match status" value="1"/>
</dbReference>
<dbReference type="InterPro" id="IPR014982">
    <property type="entry name" value="GSCFA"/>
</dbReference>
<dbReference type="RefSeq" id="WP_147137424.1">
    <property type="nucleotide sequence ID" value="NZ_VOSC01000033.1"/>
</dbReference>
<evidence type="ECO:0000259" key="1">
    <source>
        <dbReference type="Pfam" id="PF08885"/>
    </source>
</evidence>
<dbReference type="GO" id="GO:0016788">
    <property type="term" value="F:hydrolase activity, acting on ester bonds"/>
    <property type="evidence" value="ECO:0007669"/>
    <property type="project" value="UniProtKB-ARBA"/>
</dbReference>
<accession>A0A5C7ABA5</accession>
<name>A0A5C7ABA5_9FLAO</name>
<sequence length="321" mass="37226">MKLQTSIPLFKQTNNLINYESNILLLGSCFVENIGEKLAYFKFNNKVNPFGILFHPKAIEKLIEKSLSLAYYSENEVFFHNEQWHCFDVHSKLSNPSKDNLLEHLNDSINSSCHQLKKATHIVITLGTAWVYSFLENNNTVANCHKIEQKYFDKKLLSVNAIVASLQNIIKLITTVNKKASVIFTVSPIRHVKDGFIENTQSKAHLISAIHEVIKAQLLTENNQLYYFPSYEIMMDELRDYRFYAEDMIHPSQTAINYIWEAFKYVWISEKAVKTMENVDAIQKGLQHKPFNPNSEAHKKFLQKLESKKQALSKSFPHMSF</sequence>
<feature type="domain" description="GSCFA" evidence="1">
    <location>
        <begin position="23"/>
        <end position="263"/>
    </location>
</feature>
<proteinExistence type="predicted"/>
<dbReference type="Gene3D" id="3.40.50.1110">
    <property type="entry name" value="SGNH hydrolase"/>
    <property type="match status" value="1"/>
</dbReference>
<dbReference type="Pfam" id="PF08885">
    <property type="entry name" value="GSCFA"/>
    <property type="match status" value="1"/>
</dbReference>
<evidence type="ECO:0000313" key="3">
    <source>
        <dbReference type="Proteomes" id="UP000321790"/>
    </source>
</evidence>
<dbReference type="AlphaFoldDB" id="A0A5C7ABA5"/>
<keyword evidence="3" id="KW-1185">Reference proteome</keyword>
<evidence type="ECO:0000313" key="2">
    <source>
        <dbReference type="EMBL" id="TXE06080.1"/>
    </source>
</evidence>
<dbReference type="OrthoDB" id="9807687at2"/>
<comment type="caution">
    <text evidence="2">The sequence shown here is derived from an EMBL/GenBank/DDBJ whole genome shotgun (WGS) entry which is preliminary data.</text>
</comment>
<gene>
    <name evidence="2" type="ORF">FUA26_13950</name>
</gene>
<organism evidence="2 3">
    <name type="scientific">Seonamhaeicola algicola</name>
    <dbReference type="NCBI Taxonomy" id="1719036"/>
    <lineage>
        <taxon>Bacteria</taxon>
        <taxon>Pseudomonadati</taxon>
        <taxon>Bacteroidota</taxon>
        <taxon>Flavobacteriia</taxon>
        <taxon>Flavobacteriales</taxon>
        <taxon>Flavobacteriaceae</taxon>
    </lineage>
</organism>
<protein>
    <submittedName>
        <fullName evidence="2">GSCFA domain-containing protein</fullName>
    </submittedName>
</protein>
<dbReference type="EMBL" id="VOSC01000033">
    <property type="protein sequence ID" value="TXE06080.1"/>
    <property type="molecule type" value="Genomic_DNA"/>
</dbReference>
<dbReference type="Proteomes" id="UP000321790">
    <property type="component" value="Unassembled WGS sequence"/>
</dbReference>
<dbReference type="InterPro" id="IPR036514">
    <property type="entry name" value="SGNH_hydro_sf"/>
</dbReference>